<keyword evidence="4" id="KW-1185">Reference proteome</keyword>
<dbReference type="KEGG" id="uvi:66066566"/>
<reference evidence="3" key="1">
    <citation type="submission" date="2020-03" db="EMBL/GenBank/DDBJ databases">
        <title>A mixture of massive structural variations and highly conserved coding sequences in Ustilaginoidea virens genome.</title>
        <authorList>
            <person name="Zhang K."/>
            <person name="Zhao Z."/>
            <person name="Zhang Z."/>
            <person name="Li Y."/>
            <person name="Hsiang T."/>
            <person name="Sun W."/>
        </authorList>
    </citation>
    <scope>NUCLEOTIDE SEQUENCE</scope>
    <source>
        <strain evidence="3">UV-8b</strain>
    </source>
</reference>
<name>A0A8E5MJ82_USTVR</name>
<dbReference type="EMBL" id="CP072756">
    <property type="protein sequence ID" value="QUC21546.1"/>
    <property type="molecule type" value="Genomic_DNA"/>
</dbReference>
<dbReference type="GeneID" id="66066566"/>
<dbReference type="InterPro" id="IPR028005">
    <property type="entry name" value="AcTrfase_ESCO_Znf_dom"/>
</dbReference>
<sequence>MTGASPEYAITKPGMPHHLLRQRDKPLRTYGKRSTSTPEARGEPRAKKPRLGPTPPGKRDANPAPALVVPSEQSKEEPCQCRERQPSPLPGSRAAARPSILQYFKPVTAVPKVQQVQPDGNKEHGGNGPRDGSPPVRHARAARSRTGPRILRIRATSVLSEQSSRDAADGDEIEGNALSAGKGNRLRGEAILQSQGRKDSPALGGASLPARSHSKHSPVVQTTLNISSRAAFAECKLCDTVWNPLYPDDVKYHEKRHKTVVRARARKMDEL</sequence>
<dbReference type="AlphaFoldDB" id="A0A8E5MJ82"/>
<feature type="compositionally biased region" description="Basic and acidic residues" evidence="1">
    <location>
        <begin position="73"/>
        <end position="85"/>
    </location>
</feature>
<organism evidence="3 4">
    <name type="scientific">Ustilaginoidea virens</name>
    <name type="common">Rice false smut fungus</name>
    <name type="synonym">Villosiclava virens</name>
    <dbReference type="NCBI Taxonomy" id="1159556"/>
    <lineage>
        <taxon>Eukaryota</taxon>
        <taxon>Fungi</taxon>
        <taxon>Dikarya</taxon>
        <taxon>Ascomycota</taxon>
        <taxon>Pezizomycotina</taxon>
        <taxon>Sordariomycetes</taxon>
        <taxon>Hypocreomycetidae</taxon>
        <taxon>Hypocreales</taxon>
        <taxon>Clavicipitaceae</taxon>
        <taxon>Ustilaginoidea</taxon>
    </lineage>
</organism>
<dbReference type="OrthoDB" id="19981at2759"/>
<feature type="region of interest" description="Disordered" evidence="1">
    <location>
        <begin position="1"/>
        <end position="217"/>
    </location>
</feature>
<gene>
    <name evidence="3" type="ORF">UV8b_05789</name>
</gene>
<evidence type="ECO:0000313" key="3">
    <source>
        <dbReference type="EMBL" id="QUC21546.1"/>
    </source>
</evidence>
<dbReference type="RefSeq" id="XP_042999219.1">
    <property type="nucleotide sequence ID" value="XM_043143286.1"/>
</dbReference>
<protein>
    <recommendedName>
        <fullName evidence="2">N-acetyltransferase ESCO zinc-finger domain-containing protein</fullName>
    </recommendedName>
</protein>
<dbReference type="Pfam" id="PF13878">
    <property type="entry name" value="zf-C2H2_3"/>
    <property type="match status" value="1"/>
</dbReference>
<proteinExistence type="predicted"/>
<feature type="domain" description="N-acetyltransferase ESCO zinc-finger" evidence="2">
    <location>
        <begin position="221"/>
        <end position="258"/>
    </location>
</feature>
<evidence type="ECO:0000313" key="4">
    <source>
        <dbReference type="Proteomes" id="UP000027002"/>
    </source>
</evidence>
<evidence type="ECO:0000256" key="1">
    <source>
        <dbReference type="SAM" id="MobiDB-lite"/>
    </source>
</evidence>
<accession>A0A8E5MJ82</accession>
<dbReference type="Proteomes" id="UP000027002">
    <property type="component" value="Chromosome 4"/>
</dbReference>
<evidence type="ECO:0000259" key="2">
    <source>
        <dbReference type="Pfam" id="PF13878"/>
    </source>
</evidence>